<evidence type="ECO:0000256" key="2">
    <source>
        <dbReference type="ARBA" id="ARBA00022801"/>
    </source>
</evidence>
<dbReference type="GO" id="GO:0004553">
    <property type="term" value="F:hydrolase activity, hydrolyzing O-glycosyl compounds"/>
    <property type="evidence" value="ECO:0007669"/>
    <property type="project" value="TreeGrafter"/>
</dbReference>
<evidence type="ECO:0000256" key="3">
    <source>
        <dbReference type="ARBA" id="ARBA00022946"/>
    </source>
</evidence>
<dbReference type="InterPro" id="IPR052382">
    <property type="entry name" value="ABHD10_acyl-thioesterase"/>
</dbReference>
<evidence type="ECO:0000256" key="10">
    <source>
        <dbReference type="ARBA" id="ARBA00047409"/>
    </source>
</evidence>
<evidence type="ECO:0000313" key="14">
    <source>
        <dbReference type="Proteomes" id="UP000250079"/>
    </source>
</evidence>
<evidence type="ECO:0000259" key="12">
    <source>
        <dbReference type="Pfam" id="PF12697"/>
    </source>
</evidence>
<dbReference type="EC" id="3.1.1.93" evidence="4"/>
<comment type="function">
    <text evidence="9">Acts as an acyl-protein thioesterase that hydrolyzes fatty acids from acylated residues in proteins. Regulates the mitochondrial S-depalmitoylation of the nucleophilic active site residue of peroxiredoxin-5/PRDX5, a key antioxidant protein, therefore modulating mitochondrial antioxidant ability. Also catalyzes the deglucuronidation of mycophenolic acid acyl-glucuronide, an active metabolite of the immunosuppressant drug mycophenolate.</text>
</comment>
<dbReference type="PANTHER" id="PTHR16138">
    <property type="entry name" value="MYCOPHENOLIC ACID ACYL-GLUCURONIDE ESTERASE, MITOCHONDRIAL"/>
    <property type="match status" value="1"/>
</dbReference>
<dbReference type="InterPro" id="IPR000073">
    <property type="entry name" value="AB_hydrolase_1"/>
</dbReference>
<comment type="catalytic activity">
    <reaction evidence="11">
        <text>mycophenolic acid O-acyl-beta-D-glucuronide + H2O = mycophenolate + D-glucuronate + H(+)</text>
        <dbReference type="Rhea" id="RHEA:34179"/>
        <dbReference type="ChEBI" id="CHEBI:15377"/>
        <dbReference type="ChEBI" id="CHEBI:15378"/>
        <dbReference type="ChEBI" id="CHEBI:58720"/>
        <dbReference type="ChEBI" id="CHEBI:62932"/>
        <dbReference type="ChEBI" id="CHEBI:66982"/>
        <dbReference type="EC" id="3.1.1.93"/>
    </reaction>
    <physiologicalReaction direction="left-to-right" evidence="11">
        <dbReference type="Rhea" id="RHEA:34180"/>
    </physiologicalReaction>
</comment>
<evidence type="ECO:0000256" key="8">
    <source>
        <dbReference type="ARBA" id="ARBA00042704"/>
    </source>
</evidence>
<evidence type="ECO:0000256" key="6">
    <source>
        <dbReference type="ARBA" id="ARBA00041520"/>
    </source>
</evidence>
<dbReference type="PRINTS" id="PR00111">
    <property type="entry name" value="ABHYDROLASE"/>
</dbReference>
<dbReference type="GO" id="GO:0008474">
    <property type="term" value="F:palmitoyl-(protein) hydrolase activity"/>
    <property type="evidence" value="ECO:0007669"/>
    <property type="project" value="UniProtKB-EC"/>
</dbReference>
<gene>
    <name evidence="13" type="primary">rsbQ</name>
    <name evidence="13" type="ORF">IMCC3135_11350</name>
</gene>
<dbReference type="PANTHER" id="PTHR16138:SF7">
    <property type="entry name" value="PALMITOYL-PROTEIN THIOESTERASE ABHD10, MITOCHONDRIAL"/>
    <property type="match status" value="1"/>
</dbReference>
<organism evidence="13 14">
    <name type="scientific">Granulosicoccus antarcticus IMCC3135</name>
    <dbReference type="NCBI Taxonomy" id="1192854"/>
    <lineage>
        <taxon>Bacteria</taxon>
        <taxon>Pseudomonadati</taxon>
        <taxon>Pseudomonadota</taxon>
        <taxon>Gammaproteobacteria</taxon>
        <taxon>Chromatiales</taxon>
        <taxon>Granulosicoccaceae</taxon>
        <taxon>Granulosicoccus</taxon>
    </lineage>
</organism>
<dbReference type="EC" id="3.1.2.22" evidence="1"/>
<keyword evidence="2" id="KW-0378">Hydrolase</keyword>
<dbReference type="AlphaFoldDB" id="A0A2Z2NUC1"/>
<evidence type="ECO:0000256" key="5">
    <source>
        <dbReference type="ARBA" id="ARBA00039314"/>
    </source>
</evidence>
<dbReference type="KEGG" id="gai:IMCC3135_11350"/>
<comment type="catalytic activity">
    <reaction evidence="10">
        <text>S-hexadecanoyl-L-cysteinyl-[protein] + H2O = L-cysteinyl-[protein] + hexadecanoate + H(+)</text>
        <dbReference type="Rhea" id="RHEA:19233"/>
        <dbReference type="Rhea" id="RHEA-COMP:10131"/>
        <dbReference type="Rhea" id="RHEA-COMP:11032"/>
        <dbReference type="ChEBI" id="CHEBI:7896"/>
        <dbReference type="ChEBI" id="CHEBI:15377"/>
        <dbReference type="ChEBI" id="CHEBI:15378"/>
        <dbReference type="ChEBI" id="CHEBI:29950"/>
        <dbReference type="ChEBI" id="CHEBI:74151"/>
        <dbReference type="EC" id="3.1.2.22"/>
    </reaction>
    <physiologicalReaction direction="left-to-right" evidence="10">
        <dbReference type="Rhea" id="RHEA:19234"/>
    </physiologicalReaction>
</comment>
<sequence length="273" mass="30351">MNTNIAVDAGPPDYQGSKGQRVAIRHLSLQPDPQQDASARLNVMFCGGFHSNMLGTKANFLADFCKARQWSFTRFDYRGHGESDGRPQDLTLQDWLEDTLNVLDSLPGPVLLVGSSMGGWLATLAALRRPDKVKGLVLLAAAPDFLQELITPRLGPSQTWDLQQNKVVLIENDYDKPHPITQALLNSGRELSLFNSPALPDQPSLAELSCPVRLLHGTRDKDVPYELSIRLMDAITHDDARLTLLHRADHRLSDERSLRMLAAELMDLASLRK</sequence>
<dbReference type="RefSeq" id="WP_205738004.1">
    <property type="nucleotide sequence ID" value="NZ_CP018632.1"/>
</dbReference>
<evidence type="ECO:0000313" key="13">
    <source>
        <dbReference type="EMBL" id="ASJ72360.1"/>
    </source>
</evidence>
<keyword evidence="3" id="KW-0809">Transit peptide</keyword>
<evidence type="ECO:0000256" key="11">
    <source>
        <dbReference type="ARBA" id="ARBA00047972"/>
    </source>
</evidence>
<dbReference type="InterPro" id="IPR029058">
    <property type="entry name" value="AB_hydrolase_fold"/>
</dbReference>
<evidence type="ECO:0000256" key="9">
    <source>
        <dbReference type="ARBA" id="ARBA00046047"/>
    </source>
</evidence>
<dbReference type="Proteomes" id="UP000250079">
    <property type="component" value="Chromosome"/>
</dbReference>
<dbReference type="Gene3D" id="3.40.50.1820">
    <property type="entry name" value="alpha/beta hydrolase"/>
    <property type="match status" value="1"/>
</dbReference>
<dbReference type="SUPFAM" id="SSF53474">
    <property type="entry name" value="alpha/beta-Hydrolases"/>
    <property type="match status" value="1"/>
</dbReference>
<name>A0A2Z2NUC1_9GAMM</name>
<dbReference type="Pfam" id="PF12697">
    <property type="entry name" value="Abhydrolase_6"/>
    <property type="match status" value="1"/>
</dbReference>
<protein>
    <recommendedName>
        <fullName evidence="5">Palmitoyl-protein thioesterase ABHD10, mitochondrial</fullName>
        <ecNumber evidence="4">3.1.1.93</ecNumber>
        <ecNumber evidence="1">3.1.2.22</ecNumber>
    </recommendedName>
    <alternativeName>
        <fullName evidence="7">Acyl-protein thioesterase ABHD10</fullName>
    </alternativeName>
    <alternativeName>
        <fullName evidence="8">Alpha/beta hydrolase domain-containing protein 10</fullName>
    </alternativeName>
    <alternativeName>
        <fullName evidence="6">Mycophenolic acid acyl-glucuronide esterase, mitochondrial</fullName>
    </alternativeName>
</protein>
<accession>A0A2Z2NUC1</accession>
<dbReference type="EMBL" id="CP018632">
    <property type="protein sequence ID" value="ASJ72360.1"/>
    <property type="molecule type" value="Genomic_DNA"/>
</dbReference>
<reference evidence="13 14" key="1">
    <citation type="submission" date="2016-12" db="EMBL/GenBank/DDBJ databases">
        <authorList>
            <person name="Song W.-J."/>
            <person name="Kurnit D.M."/>
        </authorList>
    </citation>
    <scope>NUCLEOTIDE SEQUENCE [LARGE SCALE GENOMIC DNA]</scope>
    <source>
        <strain evidence="13 14">IMCC3135</strain>
    </source>
</reference>
<keyword evidence="14" id="KW-1185">Reference proteome</keyword>
<evidence type="ECO:0000256" key="7">
    <source>
        <dbReference type="ARBA" id="ARBA00042645"/>
    </source>
</evidence>
<proteinExistence type="predicted"/>
<evidence type="ECO:0000256" key="4">
    <source>
        <dbReference type="ARBA" id="ARBA00039132"/>
    </source>
</evidence>
<dbReference type="GO" id="GO:0102390">
    <property type="term" value="F:mycophenolic acid acyl-glucuronide esterase activity"/>
    <property type="evidence" value="ECO:0007669"/>
    <property type="project" value="UniProtKB-EC"/>
</dbReference>
<feature type="domain" description="AB hydrolase-1" evidence="12">
    <location>
        <begin position="58"/>
        <end position="257"/>
    </location>
</feature>
<evidence type="ECO:0000256" key="1">
    <source>
        <dbReference type="ARBA" id="ARBA00012423"/>
    </source>
</evidence>